<keyword evidence="3" id="KW-1185">Reference proteome</keyword>
<evidence type="ECO:0000313" key="3">
    <source>
        <dbReference type="Proteomes" id="UP000289886"/>
    </source>
</evidence>
<dbReference type="AlphaFoldDB" id="A0A662YL97"/>
<dbReference type="GO" id="GO:0005737">
    <property type="term" value="C:cytoplasm"/>
    <property type="evidence" value="ECO:0007669"/>
    <property type="project" value="TreeGrafter"/>
</dbReference>
<name>A0A662YL97_ACIRT</name>
<comment type="caution">
    <text evidence="2">The sequence shown here is derived from an EMBL/GenBank/DDBJ whole genome shotgun (WGS) entry which is preliminary data.</text>
</comment>
<dbReference type="Proteomes" id="UP000289886">
    <property type="component" value="Unassembled WGS sequence"/>
</dbReference>
<dbReference type="InterPro" id="IPR019332">
    <property type="entry name" value="OSCP1"/>
</dbReference>
<dbReference type="PANTHER" id="PTHR21439">
    <property type="entry name" value="OXIDORED-NITRO DOMAIN-CONTAINING PROTEIN"/>
    <property type="match status" value="1"/>
</dbReference>
<reference evidence="2 3" key="1">
    <citation type="submission" date="2019-01" db="EMBL/GenBank/DDBJ databases">
        <title>Draft Genome and Complete Hox-Cluster Characterization of the Sterlet Sturgeon (Acipenser ruthenus).</title>
        <authorList>
            <person name="Wei Q."/>
        </authorList>
    </citation>
    <scope>NUCLEOTIDE SEQUENCE [LARGE SCALE GENOMIC DNA]</scope>
    <source>
        <strain evidence="2">WHYD16114868_AA</strain>
        <tissue evidence="2">Blood</tissue>
    </source>
</reference>
<evidence type="ECO:0000313" key="2">
    <source>
        <dbReference type="EMBL" id="RXM96753.1"/>
    </source>
</evidence>
<accession>A0A662YL97</accession>
<dbReference type="EMBL" id="SCEB01001461">
    <property type="protein sequence ID" value="RXM96753.1"/>
    <property type="molecule type" value="Genomic_DNA"/>
</dbReference>
<sequence length="280" mass="31523">MEHSNIEFYEKQLSTRNKTRERFCDSSTFIRFLPLPLEQQRRTERETFPQPAGRPASLVVKERVCWYPVCKPVSIFLKDKVQNSNGRFVLPTSGPVPYGTQIPGLIRMFNYNGDEVKKSEFPNGGNYTSPLQEGSFDLYGGRVLKLGTNMYSVSRPVETHMSGTSKSSASHAKENAAPNPLAKEELNLLARLMGHLEVKKTTGSESGFRVNLFSTDEEEEEAAILRPSEFSYQFINIQATQDQQSNEELARIMGEFKEEDTVSQSPCSKGDDLLAMMDGL</sequence>
<feature type="compositionally biased region" description="Polar residues" evidence="1">
    <location>
        <begin position="161"/>
        <end position="170"/>
    </location>
</feature>
<proteinExistence type="predicted"/>
<protein>
    <submittedName>
        <fullName evidence="2">Protein OSCP1</fullName>
    </submittedName>
</protein>
<evidence type="ECO:0000256" key="1">
    <source>
        <dbReference type="SAM" id="MobiDB-lite"/>
    </source>
</evidence>
<organism evidence="2 3">
    <name type="scientific">Acipenser ruthenus</name>
    <name type="common">Sterlet sturgeon</name>
    <dbReference type="NCBI Taxonomy" id="7906"/>
    <lineage>
        <taxon>Eukaryota</taxon>
        <taxon>Metazoa</taxon>
        <taxon>Chordata</taxon>
        <taxon>Craniata</taxon>
        <taxon>Vertebrata</taxon>
        <taxon>Euteleostomi</taxon>
        <taxon>Actinopterygii</taxon>
        <taxon>Chondrostei</taxon>
        <taxon>Acipenseriformes</taxon>
        <taxon>Acipenseridae</taxon>
        <taxon>Acipenser</taxon>
    </lineage>
</organism>
<feature type="region of interest" description="Disordered" evidence="1">
    <location>
        <begin position="158"/>
        <end position="177"/>
    </location>
</feature>
<dbReference type="PANTHER" id="PTHR21439:SF0">
    <property type="entry name" value="PROTEIN OSCP1"/>
    <property type="match status" value="1"/>
</dbReference>
<dbReference type="GO" id="GO:0005886">
    <property type="term" value="C:plasma membrane"/>
    <property type="evidence" value="ECO:0007669"/>
    <property type="project" value="TreeGrafter"/>
</dbReference>
<gene>
    <name evidence="2" type="ORF">EOD39_15309</name>
</gene>